<dbReference type="OrthoDB" id="48317at2759"/>
<dbReference type="Pfam" id="PF08240">
    <property type="entry name" value="ADH_N"/>
    <property type="match status" value="1"/>
</dbReference>
<dbReference type="InterPro" id="IPR013149">
    <property type="entry name" value="ADH-like_C"/>
</dbReference>
<dbReference type="Proteomes" id="UP001149090">
    <property type="component" value="Unassembled WGS sequence"/>
</dbReference>
<dbReference type="InterPro" id="IPR011032">
    <property type="entry name" value="GroES-like_sf"/>
</dbReference>
<gene>
    <name evidence="4" type="ORF">M0811_11080</name>
</gene>
<evidence type="ECO:0000256" key="1">
    <source>
        <dbReference type="ARBA" id="ARBA00022857"/>
    </source>
</evidence>
<feature type="domain" description="Enoyl reductase (ER)" evidence="3">
    <location>
        <begin position="10"/>
        <end position="321"/>
    </location>
</feature>
<sequence length="323" mass="35565">MKAVVVKEYGDKEKLLIEQKEIPKPVSGQILVKNLVFGINFMDLFQRKGIWKPPLPFTPGAEAAGIVEAVPEDYKEEEFKVGTRVAYFAMAAQSYAEYSLIPITSLVAIPEKISFEDACAVSVQGLTAHYLCHSSYAVKKGDTVLIMAGSGGVGGLLVQMCHMIGATVITTVSSEEKMKIAKEFGADHVINYTVSDFKEEVRKIFPNGVDAVFDGVGKAVFDKALECLRMRGNYVVFGYASGQVENFDIMRLGSLGSLNLTVCVLFHFISPPEVYKKRMTDCLNWVQEGKIKPKITVVPFEKVADAHDLVESRKSTGKVIVKF</sequence>
<dbReference type="SUPFAM" id="SSF50129">
    <property type="entry name" value="GroES-like"/>
    <property type="match status" value="1"/>
</dbReference>
<keyword evidence="5" id="KW-1185">Reference proteome</keyword>
<keyword evidence="1" id="KW-0521">NADP</keyword>
<evidence type="ECO:0000313" key="4">
    <source>
        <dbReference type="EMBL" id="KAJ5070233.1"/>
    </source>
</evidence>
<comment type="caution">
    <text evidence="4">The sequence shown here is derived from an EMBL/GenBank/DDBJ whole genome shotgun (WGS) entry which is preliminary data.</text>
</comment>
<dbReference type="GO" id="GO:0035925">
    <property type="term" value="F:mRNA 3'-UTR AU-rich region binding"/>
    <property type="evidence" value="ECO:0007669"/>
    <property type="project" value="TreeGrafter"/>
</dbReference>
<dbReference type="InterPro" id="IPR013154">
    <property type="entry name" value="ADH-like_N"/>
</dbReference>
<dbReference type="GO" id="GO:0005829">
    <property type="term" value="C:cytosol"/>
    <property type="evidence" value="ECO:0007669"/>
    <property type="project" value="TreeGrafter"/>
</dbReference>
<dbReference type="GO" id="GO:0070402">
    <property type="term" value="F:NADPH binding"/>
    <property type="evidence" value="ECO:0007669"/>
    <property type="project" value="TreeGrafter"/>
</dbReference>
<evidence type="ECO:0000256" key="2">
    <source>
        <dbReference type="ARBA" id="ARBA00023002"/>
    </source>
</evidence>
<dbReference type="EMBL" id="JAPDFW010000097">
    <property type="protein sequence ID" value="KAJ5070233.1"/>
    <property type="molecule type" value="Genomic_DNA"/>
</dbReference>
<dbReference type="PANTHER" id="PTHR48106:SF13">
    <property type="entry name" value="QUINONE OXIDOREDUCTASE-RELATED"/>
    <property type="match status" value="1"/>
</dbReference>
<name>A0A9Q0LCK2_ANAIG</name>
<dbReference type="InterPro" id="IPR020843">
    <property type="entry name" value="ER"/>
</dbReference>
<dbReference type="PANTHER" id="PTHR48106">
    <property type="entry name" value="QUINONE OXIDOREDUCTASE PIG3-RELATED"/>
    <property type="match status" value="1"/>
</dbReference>
<dbReference type="Pfam" id="PF00107">
    <property type="entry name" value="ADH_zinc_N"/>
    <property type="match status" value="1"/>
</dbReference>
<dbReference type="OMA" id="VRQGMAW"/>
<accession>A0A9Q0LCK2</accession>
<organism evidence="4 5">
    <name type="scientific">Anaeramoeba ignava</name>
    <name type="common">Anaerobic marine amoeba</name>
    <dbReference type="NCBI Taxonomy" id="1746090"/>
    <lineage>
        <taxon>Eukaryota</taxon>
        <taxon>Metamonada</taxon>
        <taxon>Anaeramoebidae</taxon>
        <taxon>Anaeramoeba</taxon>
    </lineage>
</organism>
<dbReference type="SUPFAM" id="SSF51735">
    <property type="entry name" value="NAD(P)-binding Rossmann-fold domains"/>
    <property type="match status" value="1"/>
</dbReference>
<dbReference type="SMART" id="SM00829">
    <property type="entry name" value="PKS_ER"/>
    <property type="match status" value="1"/>
</dbReference>
<keyword evidence="2" id="KW-0560">Oxidoreductase</keyword>
<evidence type="ECO:0000313" key="5">
    <source>
        <dbReference type="Proteomes" id="UP001149090"/>
    </source>
</evidence>
<dbReference type="Gene3D" id="3.40.50.720">
    <property type="entry name" value="NAD(P)-binding Rossmann-like Domain"/>
    <property type="match status" value="1"/>
</dbReference>
<dbReference type="GO" id="GO:0003960">
    <property type="term" value="F:quinone reductase (NADPH) activity"/>
    <property type="evidence" value="ECO:0007669"/>
    <property type="project" value="InterPro"/>
</dbReference>
<protein>
    <submittedName>
        <fullName evidence="4">Quinone oxidoreductase</fullName>
    </submittedName>
</protein>
<reference evidence="4" key="1">
    <citation type="submission" date="2022-10" db="EMBL/GenBank/DDBJ databases">
        <title>Novel sulphate-reducing endosymbionts in the free-living metamonad Anaeramoeba.</title>
        <authorList>
            <person name="Jerlstrom-Hultqvist J."/>
            <person name="Cepicka I."/>
            <person name="Gallot-Lavallee L."/>
            <person name="Salas-Leiva D."/>
            <person name="Curtis B.A."/>
            <person name="Zahonova K."/>
            <person name="Pipaliya S."/>
            <person name="Dacks J."/>
            <person name="Roger A.J."/>
        </authorList>
    </citation>
    <scope>NUCLEOTIDE SEQUENCE</scope>
    <source>
        <strain evidence="4">BMAN</strain>
    </source>
</reference>
<dbReference type="CDD" id="cd05286">
    <property type="entry name" value="QOR2"/>
    <property type="match status" value="1"/>
</dbReference>
<dbReference type="AlphaFoldDB" id="A0A9Q0LCK2"/>
<evidence type="ECO:0000259" key="3">
    <source>
        <dbReference type="SMART" id="SM00829"/>
    </source>
</evidence>
<dbReference type="Gene3D" id="3.90.180.10">
    <property type="entry name" value="Medium-chain alcohol dehydrogenases, catalytic domain"/>
    <property type="match status" value="1"/>
</dbReference>
<dbReference type="InterPro" id="IPR047618">
    <property type="entry name" value="QOR-like"/>
</dbReference>
<proteinExistence type="predicted"/>
<dbReference type="InterPro" id="IPR036291">
    <property type="entry name" value="NAD(P)-bd_dom_sf"/>
</dbReference>